<dbReference type="EMBL" id="QNUE01000004">
    <property type="protein sequence ID" value="REC68057.1"/>
    <property type="molecule type" value="Genomic_DNA"/>
</dbReference>
<evidence type="ECO:0000313" key="2">
    <source>
        <dbReference type="Proteomes" id="UP000256769"/>
    </source>
</evidence>
<evidence type="ECO:0000313" key="1">
    <source>
        <dbReference type="EMBL" id="REC68057.1"/>
    </source>
</evidence>
<reference evidence="1 2" key="1">
    <citation type="journal article" date="2007" name="Int. J. Syst. Evol. Microbiol.">
        <title>Chryseobacterium flavum sp. nov., isolated from polluted soil.</title>
        <authorList>
            <person name="Zhou Y."/>
            <person name="Dong J."/>
            <person name="Wang X."/>
            <person name="Huang X."/>
            <person name="Zhang K.Y."/>
            <person name="Zhang Y.Q."/>
            <person name="Guo Y.F."/>
            <person name="Lai R."/>
            <person name="Li W.J."/>
        </authorList>
    </citation>
    <scope>NUCLEOTIDE SEQUENCE [LARGE SCALE GENOMIC DNA]</scope>
    <source>
        <strain evidence="1 2">KCTC 12877</strain>
    </source>
</reference>
<accession>A0A3D9CR12</accession>
<protein>
    <submittedName>
        <fullName evidence="1">Uncharacterized protein</fullName>
    </submittedName>
</protein>
<name>A0A3D9CR12_9FLAO</name>
<proteinExistence type="predicted"/>
<dbReference type="Proteomes" id="UP000256769">
    <property type="component" value="Unassembled WGS sequence"/>
</dbReference>
<organism evidence="1 2">
    <name type="scientific">Chryseobacterium flavum</name>
    <dbReference type="NCBI Taxonomy" id="415851"/>
    <lineage>
        <taxon>Bacteria</taxon>
        <taxon>Pseudomonadati</taxon>
        <taxon>Bacteroidota</taxon>
        <taxon>Flavobacteriia</taxon>
        <taxon>Flavobacteriales</taxon>
        <taxon>Weeksellaceae</taxon>
        <taxon>Chryseobacterium group</taxon>
        <taxon>Chryseobacterium</taxon>
    </lineage>
</organism>
<sequence>MNLNFRKVETSNWEDYVVYLDNVEVGLASDNWGGQGREFNISFNSKIFEISDKYTISDFFKENVGIFTISINFEIFNNLSWTDQGRTSLWFKDNNKILFSVLPNFIKWNKPYDIITFIKRLKLVLIPYGFSVVFIDNNDFLDEGFNIYSDLDLNKNINQEYQNFLSIIDTEIKNIFENSNLIGVDSIINKFSFPPEIRQACEQYLIYFSKFLEDYGIEITSILEARNDDTFFSIKPKNSNEALCNIRNLLNFYLSLPDTQNLEIITKDYNDISVQQLLSNIYHLKSQLVLAHSIIESKNATIESLKFSNFQKQTYIEQNLKNEEKTLDGLVTIQEFEYSGLKFNLPEIFRRLKRVFTK</sequence>
<gene>
    <name evidence="1" type="ORF">DRF59_07040</name>
</gene>
<keyword evidence="2" id="KW-1185">Reference proteome</keyword>
<dbReference type="AlphaFoldDB" id="A0A3D9CR12"/>
<dbReference type="OrthoDB" id="7059022at2"/>
<comment type="caution">
    <text evidence="1">The sequence shown here is derived from an EMBL/GenBank/DDBJ whole genome shotgun (WGS) entry which is preliminary data.</text>
</comment>
<dbReference type="RefSeq" id="WP_115958143.1">
    <property type="nucleotide sequence ID" value="NZ_CBCRVL010000027.1"/>
</dbReference>